<evidence type="ECO:0000313" key="2">
    <source>
        <dbReference type="Proteomes" id="UP000274545"/>
    </source>
</evidence>
<dbReference type="EMBL" id="RAHC01000102">
    <property type="protein sequence ID" value="RUP70617.1"/>
    <property type="molecule type" value="Genomic_DNA"/>
</dbReference>
<accession>A0A433E8V9</accession>
<dbReference type="RefSeq" id="WP_158676243.1">
    <property type="nucleotide sequence ID" value="NZ_RAHC01000102.1"/>
</dbReference>
<feature type="non-terminal residue" evidence="1">
    <location>
        <position position="169"/>
    </location>
</feature>
<protein>
    <submittedName>
        <fullName evidence="1">Uncharacterized protein</fullName>
    </submittedName>
</protein>
<sequence>VKVNSGNVDNIISTQSSSYFRRKDEFGNTVGQVQFEYNKMSSCNVWDILNMNNFINRQITVLPLNYTQKLVFNPFTIPGGVGKFLNFISFGIPWGWVINQDKKTWPNFQFLNGFMSSNVYSFYNDSFWSKKSKGKGYLPFEIFREQGNDKVGAIFGANATSLGFTTLLT</sequence>
<name>A0A433E8V9_9MOLU</name>
<evidence type="ECO:0000313" key="1">
    <source>
        <dbReference type="EMBL" id="RUP70617.1"/>
    </source>
</evidence>
<reference evidence="1 2" key="1">
    <citation type="journal article" date="2019" name="Genome Biol. Evol.">
        <title>Toxin and genome evolution in a Drosophila defensive symbiosis.</title>
        <authorList>
            <person name="Ballinger M.J."/>
            <person name="Gawryluk R.M."/>
            <person name="Perlman S.J."/>
        </authorList>
    </citation>
    <scope>NUCLEOTIDE SEQUENCE [LARGE SCALE GENOMIC DNA]</scope>
    <source>
        <strain evidence="2">sNeo</strain>
    </source>
</reference>
<dbReference type="Proteomes" id="UP000274545">
    <property type="component" value="Unassembled WGS sequence"/>
</dbReference>
<gene>
    <name evidence="1" type="ORF">D6D54_09420</name>
</gene>
<proteinExistence type="predicted"/>
<organism evidence="1 2">
    <name type="scientific">Spiroplasma poulsonii</name>
    <dbReference type="NCBI Taxonomy" id="2138"/>
    <lineage>
        <taxon>Bacteria</taxon>
        <taxon>Bacillati</taxon>
        <taxon>Mycoplasmatota</taxon>
        <taxon>Mollicutes</taxon>
        <taxon>Entomoplasmatales</taxon>
        <taxon>Spiroplasmataceae</taxon>
        <taxon>Spiroplasma</taxon>
    </lineage>
</organism>
<comment type="caution">
    <text evidence="1">The sequence shown here is derived from an EMBL/GenBank/DDBJ whole genome shotgun (WGS) entry which is preliminary data.</text>
</comment>
<feature type="non-terminal residue" evidence="1">
    <location>
        <position position="1"/>
    </location>
</feature>
<dbReference type="AlphaFoldDB" id="A0A433E8V9"/>